<keyword evidence="7" id="KW-0325">Glycoprotein</keyword>
<dbReference type="GO" id="GO:0016740">
    <property type="term" value="F:transferase activity"/>
    <property type="evidence" value="ECO:0007669"/>
    <property type="project" value="UniProtKB-KW"/>
</dbReference>
<evidence type="ECO:0000256" key="7">
    <source>
        <dbReference type="ARBA" id="ARBA00023180"/>
    </source>
</evidence>
<feature type="transmembrane region" description="Helical" evidence="9">
    <location>
        <begin position="21"/>
        <end position="39"/>
    </location>
</feature>
<name>A0A1W5CSM2_9LECA</name>
<feature type="transmembrane region" description="Helical" evidence="9">
    <location>
        <begin position="415"/>
        <end position="435"/>
    </location>
</feature>
<evidence type="ECO:0000256" key="9">
    <source>
        <dbReference type="SAM" id="Phobius"/>
    </source>
</evidence>
<keyword evidence="3" id="KW-0808">Transferase</keyword>
<feature type="transmembrane region" description="Helical" evidence="9">
    <location>
        <begin position="578"/>
        <end position="600"/>
    </location>
</feature>
<dbReference type="Pfam" id="PF07779">
    <property type="entry name" value="Cas1_AcylT"/>
    <property type="match status" value="1"/>
</dbReference>
<keyword evidence="5 9" id="KW-1133">Transmembrane helix</keyword>
<dbReference type="GO" id="GO:0005794">
    <property type="term" value="C:Golgi apparatus"/>
    <property type="evidence" value="ECO:0007669"/>
    <property type="project" value="UniProtKB-ARBA"/>
</dbReference>
<evidence type="ECO:0000256" key="3">
    <source>
        <dbReference type="ARBA" id="ARBA00022679"/>
    </source>
</evidence>
<dbReference type="InterPro" id="IPR012419">
    <property type="entry name" value="Cas1_AcylTrans_dom"/>
</dbReference>
<dbReference type="PANTHER" id="PTHR13533:SF1">
    <property type="entry name" value="N-ACETYLNEURAMINATE 9-O-ACETYLTRANSFERASE"/>
    <property type="match status" value="1"/>
</dbReference>
<feature type="transmembrane region" description="Helical" evidence="9">
    <location>
        <begin position="864"/>
        <end position="882"/>
    </location>
</feature>
<feature type="transmembrane region" description="Helical" evidence="9">
    <location>
        <begin position="666"/>
        <end position="686"/>
    </location>
</feature>
<dbReference type="Proteomes" id="UP000192927">
    <property type="component" value="Unassembled WGS sequence"/>
</dbReference>
<accession>A0A1W5CSM2</accession>
<dbReference type="PANTHER" id="PTHR13533">
    <property type="entry name" value="N-ACETYLNEURAMINATE 9-O-ACETYLTRANSFERASE"/>
    <property type="match status" value="1"/>
</dbReference>
<evidence type="ECO:0000256" key="2">
    <source>
        <dbReference type="ARBA" id="ARBA00010666"/>
    </source>
</evidence>
<dbReference type="AlphaFoldDB" id="A0A1W5CSM2"/>
<evidence type="ECO:0000259" key="10">
    <source>
        <dbReference type="Pfam" id="PF07779"/>
    </source>
</evidence>
<dbReference type="EMBL" id="FWEW01000140">
    <property type="protein sequence ID" value="SLM33848.1"/>
    <property type="molecule type" value="Genomic_DNA"/>
</dbReference>
<feature type="transmembrane region" description="Helical" evidence="9">
    <location>
        <begin position="629"/>
        <end position="645"/>
    </location>
</feature>
<proteinExistence type="inferred from homology"/>
<feature type="transmembrane region" description="Helical" evidence="9">
    <location>
        <begin position="493"/>
        <end position="514"/>
    </location>
</feature>
<dbReference type="GO" id="GO:0016020">
    <property type="term" value="C:membrane"/>
    <property type="evidence" value="ECO:0007669"/>
    <property type="project" value="UniProtKB-SubCell"/>
</dbReference>
<organism evidence="11 12">
    <name type="scientific">Lasallia pustulata</name>
    <dbReference type="NCBI Taxonomy" id="136370"/>
    <lineage>
        <taxon>Eukaryota</taxon>
        <taxon>Fungi</taxon>
        <taxon>Dikarya</taxon>
        <taxon>Ascomycota</taxon>
        <taxon>Pezizomycotina</taxon>
        <taxon>Lecanoromycetes</taxon>
        <taxon>OSLEUM clade</taxon>
        <taxon>Umbilicariomycetidae</taxon>
        <taxon>Umbilicariales</taxon>
        <taxon>Umbilicariaceae</taxon>
        <taxon>Lasallia</taxon>
    </lineage>
</organism>
<evidence type="ECO:0000256" key="4">
    <source>
        <dbReference type="ARBA" id="ARBA00022692"/>
    </source>
</evidence>
<comment type="similarity">
    <text evidence="2">Belongs to the PC-esterase family. CASD1 subfamily.</text>
</comment>
<evidence type="ECO:0000313" key="12">
    <source>
        <dbReference type="Proteomes" id="UP000192927"/>
    </source>
</evidence>
<keyword evidence="6 9" id="KW-0472">Membrane</keyword>
<evidence type="ECO:0000256" key="6">
    <source>
        <dbReference type="ARBA" id="ARBA00023136"/>
    </source>
</evidence>
<sequence>MVRFRKLRSPRLTLAGVIDRVLLIFAFGLALAVLYRYFWLDTMDPHKCVALLTQGRWLDAPHELNAEQSFRNWQVPGCLVHEYKARDISSCLKSQRIVYIGDSTVRQIFWATAKKLDLGGAEDNIRNAEKHADLSFARDGVFMEFIWDPFLNSSRLYDELVAYRPRSFSTNSGSNASQSAAILLVGGGLWDARHIGTAPLKHFRDSIDNIVSFMTTAKLGKSSSFTSPSPSLANNRGSDNAFLLAPVQVPMYGSLSPPRAAAITPEKIDPMNDYLQQLSAYQGADILWSYSLMTRQVEYAYEESGIHVVQPVADQRADVLLNLRCNAEAAIAKGYPFDRTCCSAYRRLGWVQWLVLVNALAVLPTVTLIIMQDPKRLQMLPSFKLSRALLVLGLALAYCYLADRTQLFNKLQKQYVSSEFAALCAITFIFGILSVRGSMRPSSPVGAVKKSQKPSDQGFLSRDQTDEWKGWMQSLILIYHYTGGSRVLRIYELIRLLVASYLFMTGFGHTVFFIKRGDYSFRRCASVLVRLNLLSCLLPYVMRTDYLFYYFAPLVSFWYMIIYLTMGVGRSRNTSLQFVLAKILVSAILITTLIKIPGILNKLLLLLRYACGINWNVVEWRFRVSLDMYIVYIGMLSGILFVRISDTLHGDALSEGPFSLIRKHFYRLRIAFVVGALVILPSFWTITRRSLDKYDYNWWEPYVSCLPILSFVILRNSSRHLRNFHSSIFAWLGRCSLETFTLQFHIWLAGDTKGLLSPGVARPNGTHIAGRWQEFVAITSIFLWISWHVASATSVVTSWIIDPKEGRQVAEIEEPRTSEQNQASELPRSRRRNESEGAPKFHMGNGEILNRVVTRFARALREDLRLRIALLLGAMWFLNMTYT</sequence>
<evidence type="ECO:0000256" key="5">
    <source>
        <dbReference type="ARBA" id="ARBA00022989"/>
    </source>
</evidence>
<evidence type="ECO:0000256" key="8">
    <source>
        <dbReference type="SAM" id="MobiDB-lite"/>
    </source>
</evidence>
<comment type="subcellular location">
    <subcellularLocation>
        <location evidence="1">Membrane</location>
        <topology evidence="1">Multi-pass membrane protein</topology>
    </subcellularLocation>
</comment>
<evidence type="ECO:0000256" key="1">
    <source>
        <dbReference type="ARBA" id="ARBA00004141"/>
    </source>
</evidence>
<keyword evidence="12" id="KW-1185">Reference proteome</keyword>
<protein>
    <submittedName>
        <fullName evidence="11">PC-Esterase</fullName>
    </submittedName>
</protein>
<feature type="transmembrane region" description="Helical" evidence="9">
    <location>
        <begin position="547"/>
        <end position="566"/>
    </location>
</feature>
<evidence type="ECO:0000313" key="11">
    <source>
        <dbReference type="EMBL" id="SLM33848.1"/>
    </source>
</evidence>
<feature type="transmembrane region" description="Helical" evidence="9">
    <location>
        <begin position="383"/>
        <end position="403"/>
    </location>
</feature>
<keyword evidence="4 9" id="KW-0812">Transmembrane</keyword>
<dbReference type="GO" id="GO:0005975">
    <property type="term" value="P:carbohydrate metabolic process"/>
    <property type="evidence" value="ECO:0007669"/>
    <property type="project" value="UniProtKB-ARBA"/>
</dbReference>
<feature type="transmembrane region" description="Helical" evidence="9">
    <location>
        <begin position="350"/>
        <end position="371"/>
    </location>
</feature>
<feature type="domain" description="Cas1p 10 TM acyl transferase" evidence="10">
    <location>
        <begin position="337"/>
        <end position="805"/>
    </location>
</feature>
<reference evidence="12" key="1">
    <citation type="submission" date="2017-03" db="EMBL/GenBank/DDBJ databases">
        <authorList>
            <person name="Sharma R."/>
            <person name="Thines M."/>
        </authorList>
    </citation>
    <scope>NUCLEOTIDE SEQUENCE [LARGE SCALE GENOMIC DNA]</scope>
</reference>
<feature type="region of interest" description="Disordered" evidence="8">
    <location>
        <begin position="810"/>
        <end position="842"/>
    </location>
</feature>